<name>A0A1X6WLJ8_9ENTE</name>
<gene>
    <name evidence="11" type="ORF">FM121_03375</name>
</gene>
<evidence type="ECO:0000256" key="2">
    <source>
        <dbReference type="ARBA" id="ARBA00022448"/>
    </source>
</evidence>
<dbReference type="Pfam" id="PF09223">
    <property type="entry name" value="ZinT"/>
    <property type="match status" value="1"/>
</dbReference>
<dbReference type="PANTHER" id="PTHR42953:SF3">
    <property type="entry name" value="HIGH-AFFINITY ZINC UPTAKE SYSTEM PROTEIN ZNUA"/>
    <property type="match status" value="1"/>
</dbReference>
<dbReference type="Gene3D" id="2.40.128.20">
    <property type="match status" value="1"/>
</dbReference>
<dbReference type="InterPro" id="IPR006127">
    <property type="entry name" value="ZnuA-like"/>
</dbReference>
<evidence type="ECO:0000256" key="1">
    <source>
        <dbReference type="ARBA" id="ARBA00011028"/>
    </source>
</evidence>
<sequence>MKKRLFLGLFIIGLMGIISACGTGNKKEVDKNKLQIMTSFYPMYDFTKHIVGDEVEVSLLISAGTEAHDYEPSAKDMKKIQDSDAFVYNNENMETWVPSMETTLKEGKVKAIKATENMVLLPGSEEGHHHEHGEHKHDEKEGHDHSEEEHGHSHAFDPHVWLAPSLAIKEVKEISDQLIKQFPDKKEAFTKNTEEYIKELEALDANYQETLANAKQKNFVTQHAAFGYLAMEYGLNQVPIAGLSPDQEPSAAKLVELKKYVEENKIKYIYFESNASDAVAKTLAKETKVELLVLNTLEGLSDKDIKEGKNYVSVMTDNLEALSKTTGNNNQNTIAVKEKEKTLQDGYFEDDEINDRPLANWEGQWQSVYPYVLDGTLDQVFDYKAKINKDKSAKEYKTYYQAGYETKINKIEIAGNEITYIDSSGKKMSSEYKYSGYKILTYDKGNRGVRYCFEAENPSDGAFKYIQFSDHTITDTKVEHFHLYFGNESHEKLYNQLDNWPTYYHNDLSGKEIAQEMLAH</sequence>
<accession>A0A1X6WLJ8</accession>
<feature type="coiled-coil region" evidence="8">
    <location>
        <begin position="186"/>
        <end position="217"/>
    </location>
</feature>
<dbReference type="RefSeq" id="WP_086950752.1">
    <property type="nucleotide sequence ID" value="NZ_FWFD01000007.1"/>
</dbReference>
<feature type="domain" description="ZinT" evidence="10">
    <location>
        <begin position="340"/>
        <end position="520"/>
    </location>
</feature>
<dbReference type="PANTHER" id="PTHR42953">
    <property type="entry name" value="HIGH-AFFINITY ZINC UPTAKE SYSTEM PROTEIN ZNUA-RELATED"/>
    <property type="match status" value="1"/>
</dbReference>
<dbReference type="InterPro" id="IPR012674">
    <property type="entry name" value="Calycin"/>
</dbReference>
<dbReference type="Pfam" id="PF01297">
    <property type="entry name" value="ZnuA"/>
    <property type="match status" value="1"/>
</dbReference>
<proteinExistence type="inferred from homology"/>
<dbReference type="GO" id="GO:0007155">
    <property type="term" value="P:cell adhesion"/>
    <property type="evidence" value="ECO:0007669"/>
    <property type="project" value="InterPro"/>
</dbReference>
<dbReference type="PRINTS" id="PR00690">
    <property type="entry name" value="ADHESNFAMILY"/>
</dbReference>
<evidence type="ECO:0000256" key="9">
    <source>
        <dbReference type="SAM" id="MobiDB-lite"/>
    </source>
</evidence>
<dbReference type="PRINTS" id="PR00691">
    <property type="entry name" value="ADHESINB"/>
</dbReference>
<evidence type="ECO:0000256" key="8">
    <source>
        <dbReference type="SAM" id="Coils"/>
    </source>
</evidence>
<dbReference type="InterPro" id="IPR006128">
    <property type="entry name" value="Lipoprotein_PsaA-like"/>
</dbReference>
<evidence type="ECO:0000313" key="11">
    <source>
        <dbReference type="EMBL" id="SLM85112.1"/>
    </source>
</evidence>
<dbReference type="OrthoDB" id="9810636at2"/>
<dbReference type="AlphaFoldDB" id="A0A1X6WLJ8"/>
<keyword evidence="5" id="KW-0864">Zinc transport</keyword>
<dbReference type="SUPFAM" id="SSF53807">
    <property type="entry name" value="Helical backbone' metal receptor"/>
    <property type="match status" value="1"/>
</dbReference>
<dbReference type="EMBL" id="FWFD01000007">
    <property type="protein sequence ID" value="SLM85112.1"/>
    <property type="molecule type" value="Genomic_DNA"/>
</dbReference>
<dbReference type="PROSITE" id="PS51257">
    <property type="entry name" value="PROKAR_LIPOPROTEIN"/>
    <property type="match status" value="1"/>
</dbReference>
<evidence type="ECO:0000256" key="4">
    <source>
        <dbReference type="ARBA" id="ARBA00022833"/>
    </source>
</evidence>
<keyword evidence="11" id="KW-0449">Lipoprotein</keyword>
<evidence type="ECO:0000256" key="7">
    <source>
        <dbReference type="RuleBase" id="RU003512"/>
    </source>
</evidence>
<evidence type="ECO:0000256" key="5">
    <source>
        <dbReference type="ARBA" id="ARBA00022906"/>
    </source>
</evidence>
<comment type="similarity">
    <text evidence="1 7">Belongs to the bacterial solute-binding protein 9 family.</text>
</comment>
<dbReference type="InterPro" id="IPR015304">
    <property type="entry name" value="ZinT_dom"/>
</dbReference>
<dbReference type="CDD" id="cd01017">
    <property type="entry name" value="AdcA"/>
    <property type="match status" value="1"/>
</dbReference>
<organism evidence="11 12">
    <name type="scientific">Vagococcus fluvialis bH819</name>
    <dbReference type="NCBI Taxonomy" id="1255619"/>
    <lineage>
        <taxon>Bacteria</taxon>
        <taxon>Bacillati</taxon>
        <taxon>Bacillota</taxon>
        <taxon>Bacilli</taxon>
        <taxon>Lactobacillales</taxon>
        <taxon>Enterococcaceae</taxon>
        <taxon>Vagococcus</taxon>
    </lineage>
</organism>
<reference evidence="12" key="1">
    <citation type="submission" date="2017-02" db="EMBL/GenBank/DDBJ databases">
        <authorList>
            <person name="Dridi B."/>
        </authorList>
    </citation>
    <scope>NUCLEOTIDE SEQUENCE [LARGE SCALE GENOMIC DNA]</scope>
    <source>
        <strain evidence="12">bH819</strain>
    </source>
</reference>
<keyword evidence="4" id="KW-0862">Zinc</keyword>
<dbReference type="GO" id="GO:0008270">
    <property type="term" value="F:zinc ion binding"/>
    <property type="evidence" value="ECO:0007669"/>
    <property type="project" value="InterPro"/>
</dbReference>
<evidence type="ECO:0000256" key="3">
    <source>
        <dbReference type="ARBA" id="ARBA00022729"/>
    </source>
</evidence>
<feature type="region of interest" description="Disordered" evidence="9">
    <location>
        <begin position="124"/>
        <end position="154"/>
    </location>
</feature>
<evidence type="ECO:0000259" key="10">
    <source>
        <dbReference type="Pfam" id="PF09223"/>
    </source>
</evidence>
<evidence type="ECO:0000256" key="6">
    <source>
        <dbReference type="ARBA" id="ARBA00023065"/>
    </source>
</evidence>
<dbReference type="Gene3D" id="3.40.50.1980">
    <property type="entry name" value="Nitrogenase molybdenum iron protein domain"/>
    <property type="match status" value="2"/>
</dbReference>
<protein>
    <submittedName>
        <fullName evidence="11">Candidate zinc-binding lipoprotein ZinT</fullName>
    </submittedName>
</protein>
<dbReference type="SUPFAM" id="SSF50814">
    <property type="entry name" value="Lipocalins"/>
    <property type="match status" value="1"/>
</dbReference>
<keyword evidence="2 7" id="KW-0813">Transport</keyword>
<keyword evidence="12" id="KW-1185">Reference proteome</keyword>
<dbReference type="InterPro" id="IPR006129">
    <property type="entry name" value="AdhesinB"/>
</dbReference>
<feature type="compositionally biased region" description="Basic and acidic residues" evidence="9">
    <location>
        <begin position="125"/>
        <end position="154"/>
    </location>
</feature>
<keyword evidence="3" id="KW-0732">Signal</keyword>
<dbReference type="Proteomes" id="UP000195918">
    <property type="component" value="Unassembled WGS sequence"/>
</dbReference>
<keyword evidence="6" id="KW-0406">Ion transport</keyword>
<evidence type="ECO:0000313" key="12">
    <source>
        <dbReference type="Proteomes" id="UP000195918"/>
    </source>
</evidence>
<dbReference type="GO" id="GO:0006829">
    <property type="term" value="P:zinc ion transport"/>
    <property type="evidence" value="ECO:0007669"/>
    <property type="project" value="UniProtKB-KW"/>
</dbReference>
<keyword evidence="8" id="KW-0175">Coiled coil</keyword>
<dbReference type="InterPro" id="IPR050492">
    <property type="entry name" value="Bact_metal-bind_prot9"/>
</dbReference>